<dbReference type="Proteomes" id="UP000241474">
    <property type="component" value="Segment"/>
</dbReference>
<organismHost>
    <name type="scientific">Acanthamoeba polyphaga</name>
    <name type="common">Amoeba</name>
    <dbReference type="NCBI Taxonomy" id="5757"/>
</organismHost>
<organism evidence="1 2">
    <name type="scientific">Acanthamoeba polyphaga mimivirus</name>
    <name type="common">APMV</name>
    <dbReference type="NCBI Taxonomy" id="212035"/>
    <lineage>
        <taxon>Viruses</taxon>
        <taxon>Varidnaviria</taxon>
        <taxon>Bamfordvirae</taxon>
        <taxon>Nucleocytoviricota</taxon>
        <taxon>Megaviricetes</taxon>
        <taxon>Imitervirales</taxon>
        <taxon>Mimiviridae</taxon>
        <taxon>Megamimivirinae</taxon>
        <taxon>Mimivirus</taxon>
        <taxon>Mimivirus bradfordmassiliense</taxon>
    </lineage>
</organism>
<proteinExistence type="predicted"/>
<accession>A0A0G2Y536</accession>
<sequence>MENHWIVYDSDCDPYNCHLVICGTNKEAIDIFTKQSKYT</sequence>
<protein>
    <submittedName>
        <fullName evidence="1">Uncharacterized protein</fullName>
    </submittedName>
</protein>
<evidence type="ECO:0000313" key="1">
    <source>
        <dbReference type="EMBL" id="AKI78872.1"/>
    </source>
</evidence>
<reference evidence="1 2" key="1">
    <citation type="submission" date="2014-10" db="EMBL/GenBank/DDBJ databases">
        <title>Pan-genome analysis of Brazilian lineage A amoebal mimiviruses.</title>
        <authorList>
            <person name="Assis F.L."/>
            <person name="Abrahao J.S."/>
            <person name="Kroon E.G."/>
            <person name="Dornas F.P."/>
            <person name="Andrade K.R."/>
            <person name="Borato P.V.M."/>
            <person name="Pilotto M.R."/>
            <person name="Benamar S."/>
            <person name="LaScola B."/>
            <person name="Colson P."/>
        </authorList>
    </citation>
    <scope>NUCLEOTIDE SEQUENCE [LARGE SCALE GENOMIC DNA]</scope>
    <source>
        <strain evidence="1 2">Oyster</strain>
    </source>
</reference>
<dbReference type="EMBL" id="KM982401">
    <property type="protein sequence ID" value="AKI78872.1"/>
    <property type="molecule type" value="Genomic_DNA"/>
</dbReference>
<name>A0A0G2Y536_MIMIV</name>
<evidence type="ECO:0000313" key="2">
    <source>
        <dbReference type="Proteomes" id="UP000241474"/>
    </source>
</evidence>